<dbReference type="OrthoDB" id="4284283at2"/>
<evidence type="ECO:0000313" key="3">
    <source>
        <dbReference type="Proteomes" id="UP000184363"/>
    </source>
</evidence>
<dbReference type="PANTHER" id="PTHR43459">
    <property type="entry name" value="ENOYL-COA HYDRATASE"/>
    <property type="match status" value="1"/>
</dbReference>
<dbReference type="GO" id="GO:0016853">
    <property type="term" value="F:isomerase activity"/>
    <property type="evidence" value="ECO:0007669"/>
    <property type="project" value="UniProtKB-KW"/>
</dbReference>
<dbReference type="Proteomes" id="UP000184363">
    <property type="component" value="Unassembled WGS sequence"/>
</dbReference>
<protein>
    <submittedName>
        <fullName evidence="2">2-(1,2-epoxy-1,2-dihydrophenyl)acetyl-CoA isomerase</fullName>
    </submittedName>
</protein>
<dbReference type="Gene3D" id="1.10.12.10">
    <property type="entry name" value="Lyase 2-enoyl-coa Hydratase, Chain A, domain 2"/>
    <property type="match status" value="1"/>
</dbReference>
<dbReference type="PANTHER" id="PTHR43459:SF1">
    <property type="entry name" value="EG:BACN32G11.4 PROTEIN"/>
    <property type="match status" value="1"/>
</dbReference>
<keyword evidence="3" id="KW-1185">Reference proteome</keyword>
<dbReference type="Gene3D" id="3.90.226.10">
    <property type="entry name" value="2-enoyl-CoA Hydratase, Chain A, domain 1"/>
    <property type="match status" value="1"/>
</dbReference>
<organism evidence="2 3">
    <name type="scientific">Pseudonocardia thermophila</name>
    <dbReference type="NCBI Taxonomy" id="1848"/>
    <lineage>
        <taxon>Bacteria</taxon>
        <taxon>Bacillati</taxon>
        <taxon>Actinomycetota</taxon>
        <taxon>Actinomycetes</taxon>
        <taxon>Pseudonocardiales</taxon>
        <taxon>Pseudonocardiaceae</taxon>
        <taxon>Pseudonocardia</taxon>
    </lineage>
</organism>
<dbReference type="AlphaFoldDB" id="A0A1M6P3Y2"/>
<evidence type="ECO:0000256" key="1">
    <source>
        <dbReference type="ARBA" id="ARBA00005254"/>
    </source>
</evidence>
<name>A0A1M6P3Y2_PSETH</name>
<dbReference type="RefSeq" id="WP_073455195.1">
    <property type="nucleotide sequence ID" value="NZ_FRAP01000002.1"/>
</dbReference>
<reference evidence="2 3" key="1">
    <citation type="submission" date="2016-11" db="EMBL/GenBank/DDBJ databases">
        <authorList>
            <person name="Jaros S."/>
            <person name="Januszkiewicz K."/>
            <person name="Wedrychowicz H."/>
        </authorList>
    </citation>
    <scope>NUCLEOTIDE SEQUENCE [LARGE SCALE GENOMIC DNA]</scope>
    <source>
        <strain evidence="2 3">DSM 43832</strain>
    </source>
</reference>
<dbReference type="STRING" id="1848.SAMN05443637_10232"/>
<dbReference type="InterPro" id="IPR029045">
    <property type="entry name" value="ClpP/crotonase-like_dom_sf"/>
</dbReference>
<comment type="similarity">
    <text evidence="1">Belongs to the enoyl-CoA hydratase/isomerase family.</text>
</comment>
<accession>A0A1M6P3Y2</accession>
<dbReference type="EMBL" id="FRAP01000002">
    <property type="protein sequence ID" value="SHK02596.1"/>
    <property type="molecule type" value="Genomic_DNA"/>
</dbReference>
<dbReference type="SUPFAM" id="SSF52096">
    <property type="entry name" value="ClpP/crotonase"/>
    <property type="match status" value="1"/>
</dbReference>
<dbReference type="CDD" id="cd06558">
    <property type="entry name" value="crotonase-like"/>
    <property type="match status" value="1"/>
</dbReference>
<proteinExistence type="inferred from homology"/>
<dbReference type="InterPro" id="IPR001753">
    <property type="entry name" value="Enoyl-CoA_hydra/iso"/>
</dbReference>
<sequence>MTVDYAFDPGSGIATLRLNRPEAGNALDLPTAEALGRAVRAAAAEPGLRAVHLTAAGPRFCVGGDVRAFAAQPAGATAYIGAVAEHLHRAVLGLAGLPAPVLTSVRGSAAGAGFALAMAGDVVLCSSDARFVLAYAGVGLTPDGGASWFLSRLVGYRRAAELTMLNPVVDAEQALAWGLVTRVHDDLDAAAAAELERLAAGPSRALARTRALLHGGPGNDLATHLDLERHALLSSTWTADGAEGIRAFAERRPARFTGI</sequence>
<dbReference type="InterPro" id="IPR014748">
    <property type="entry name" value="Enoyl-CoA_hydra_C"/>
</dbReference>
<evidence type="ECO:0000313" key="2">
    <source>
        <dbReference type="EMBL" id="SHK02596.1"/>
    </source>
</evidence>
<dbReference type="Pfam" id="PF00378">
    <property type="entry name" value="ECH_1"/>
    <property type="match status" value="1"/>
</dbReference>
<keyword evidence="2" id="KW-0413">Isomerase</keyword>
<gene>
    <name evidence="2" type="ORF">SAMN05443637_10232</name>
</gene>